<gene>
    <name evidence="1" type="ORF">GLP15_2642</name>
</gene>
<protein>
    <submittedName>
        <fullName evidence="1">Uncharacterized protein</fullName>
    </submittedName>
</protein>
<dbReference type="EMBL" id="ACVC01000227">
    <property type="protein sequence ID" value="EFO61462.1"/>
    <property type="molecule type" value="Genomic_DNA"/>
</dbReference>
<dbReference type="OMA" id="MTHCPEL"/>
<organism evidence="1 2">
    <name type="scientific">Giardia intestinalis (strain P15)</name>
    <name type="common">Giardia lamblia</name>
    <dbReference type="NCBI Taxonomy" id="658858"/>
    <lineage>
        <taxon>Eukaryota</taxon>
        <taxon>Metamonada</taxon>
        <taxon>Diplomonadida</taxon>
        <taxon>Hexamitidae</taxon>
        <taxon>Giardiinae</taxon>
        <taxon>Giardia</taxon>
    </lineage>
</organism>
<name>E1F7X1_GIAIA</name>
<dbReference type="AlphaFoldDB" id="E1F7X1"/>
<proteinExistence type="predicted"/>
<comment type="caution">
    <text evidence="1">The sequence shown here is derived from an EMBL/GenBank/DDBJ whole genome shotgun (WGS) entry which is preliminary data.</text>
</comment>
<evidence type="ECO:0000313" key="1">
    <source>
        <dbReference type="EMBL" id="EFO61462.1"/>
    </source>
</evidence>
<sequence length="291" mass="31845">MLLISPGLLSIDQDKMCTVPAMAKPSDMVRCAASFQTYTMTHCPELPWRWIFVTASGQDESYNNISPDHVIALRTSAESTQSSSAIRISSHGSIILSCLDSLFTQDATPTRPSFFILLENIGCPISLAFLSDCRDFLAERAVPYWLSCPIESLLTRSTDDPDELAYRLKGDAILVLRHMNVVSVTEDSLAVIADSCADDTGENLESKLRLCLSLLTPGERSAVLYVSKDMLGICFGEPESEEATVKLVPCLFEASGGYSFITPVEMLIRFCALLERGMGFQTALVSMVAQV</sequence>
<dbReference type="OrthoDB" id="10311732at2759"/>
<dbReference type="Proteomes" id="UP000008974">
    <property type="component" value="Unassembled WGS sequence"/>
</dbReference>
<evidence type="ECO:0000313" key="2">
    <source>
        <dbReference type="Proteomes" id="UP000008974"/>
    </source>
</evidence>
<dbReference type="VEuPathDB" id="GiardiaDB:GLP15_2642"/>
<reference evidence="1 2" key="1">
    <citation type="journal article" date="2010" name="BMC Genomics">
        <title>Genome analysis and comparative genomics of a Giardia intestinalis assemblage E isolate.</title>
        <authorList>
            <person name="Jerlstrom-Hultqvist J."/>
            <person name="Franzen O."/>
            <person name="Ankarklev J."/>
            <person name="Xu F."/>
            <person name="Nohynkova E."/>
            <person name="Andersson J.O."/>
            <person name="Svard S.G."/>
            <person name="Andersson B."/>
        </authorList>
    </citation>
    <scope>NUCLEOTIDE SEQUENCE [LARGE SCALE GENOMIC DNA]</scope>
    <source>
        <strain evidence="1 2">P15</strain>
    </source>
</reference>
<accession>E1F7X1</accession>